<evidence type="ECO:0000259" key="5">
    <source>
        <dbReference type="Pfam" id="PF20147"/>
    </source>
</evidence>
<accession>A0A138ZXM1</accession>
<reference evidence="6 7" key="1">
    <citation type="journal article" date="2015" name="Genome Biol. Evol.">
        <title>Phylogenomic analyses indicate that early fungi evolved digesting cell walls of algal ancestors of land plants.</title>
        <authorList>
            <person name="Chang Y."/>
            <person name="Wang S."/>
            <person name="Sekimoto S."/>
            <person name="Aerts A.L."/>
            <person name="Choi C."/>
            <person name="Clum A."/>
            <person name="LaButti K.M."/>
            <person name="Lindquist E.A."/>
            <person name="Yee Ngan C."/>
            <person name="Ohm R.A."/>
            <person name="Salamov A.A."/>
            <person name="Grigoriev I.V."/>
            <person name="Spatafora J.W."/>
            <person name="Berbee M.L."/>
        </authorList>
    </citation>
    <scope>NUCLEOTIDE SEQUENCE [LARGE SCALE GENOMIC DNA]</scope>
    <source>
        <strain evidence="6 7">JEL478</strain>
    </source>
</reference>
<organism evidence="6 7">
    <name type="scientific">Gonapodya prolifera (strain JEL478)</name>
    <name type="common">Monoblepharis prolifera</name>
    <dbReference type="NCBI Taxonomy" id="1344416"/>
    <lineage>
        <taxon>Eukaryota</taxon>
        <taxon>Fungi</taxon>
        <taxon>Fungi incertae sedis</taxon>
        <taxon>Chytridiomycota</taxon>
        <taxon>Chytridiomycota incertae sedis</taxon>
        <taxon>Monoblepharidomycetes</taxon>
        <taxon>Monoblepharidales</taxon>
        <taxon>Gonapodyaceae</taxon>
        <taxon>Gonapodya</taxon>
    </lineage>
</organism>
<feature type="signal peptide" evidence="4">
    <location>
        <begin position="1"/>
        <end position="18"/>
    </location>
</feature>
<feature type="domain" description="Crinkler effector protein N-terminal" evidence="5">
    <location>
        <begin position="6"/>
        <end position="102"/>
    </location>
</feature>
<comment type="subcellular location">
    <subcellularLocation>
        <location evidence="1">Host cell</location>
    </subcellularLocation>
    <subcellularLocation>
        <location evidence="2">Secreted</location>
    </subcellularLocation>
</comment>
<gene>
    <name evidence="6" type="ORF">M427DRAFT_39856</name>
</gene>
<evidence type="ECO:0000256" key="2">
    <source>
        <dbReference type="ARBA" id="ARBA00004613"/>
    </source>
</evidence>
<protein>
    <recommendedName>
        <fullName evidence="5">Crinkler effector protein N-terminal domain-containing protein</fullName>
    </recommendedName>
</protein>
<dbReference type="OrthoDB" id="5424500at2759"/>
<proteinExistence type="predicted"/>
<evidence type="ECO:0000256" key="3">
    <source>
        <dbReference type="ARBA" id="ARBA00022525"/>
    </source>
</evidence>
<evidence type="ECO:0000313" key="7">
    <source>
        <dbReference type="Proteomes" id="UP000070544"/>
    </source>
</evidence>
<feature type="chain" id="PRO_5007295745" description="Crinkler effector protein N-terminal domain-containing protein" evidence="4">
    <location>
        <begin position="19"/>
        <end position="240"/>
    </location>
</feature>
<evidence type="ECO:0000256" key="1">
    <source>
        <dbReference type="ARBA" id="ARBA00004340"/>
    </source>
</evidence>
<dbReference type="GO" id="GO:0005576">
    <property type="term" value="C:extracellular region"/>
    <property type="evidence" value="ECO:0007669"/>
    <property type="project" value="UniProtKB-SubCell"/>
</dbReference>
<dbReference type="Pfam" id="PF20147">
    <property type="entry name" value="Crinkler"/>
    <property type="match status" value="1"/>
</dbReference>
<sequence length="240" mass="27069">MAASTITLACLLLGKNVPFEVSVAPSSSVDSLKEAIKAKLSHSLSGVDASTLELCKVDVPYAARASIKEDTLKEEDVMEPLKKVSFYFPDQGSEEHIRVVVRRPQGAPQKRPVDIDLDDFANELVKRLREDNEEKAASFPASEVSSAVMTKAMQHLKLMELPVDPSDFEQFSKMKDRQVDKFKWDEGLSEDQQMDRVLEWFKRHLKLPRHCTFTDTRKGNSLKIQLGKVCLVFLLMGMIV</sequence>
<keyword evidence="4" id="KW-0732">Signal</keyword>
<dbReference type="AlphaFoldDB" id="A0A138ZXM1"/>
<keyword evidence="7" id="KW-1185">Reference proteome</keyword>
<evidence type="ECO:0000313" key="6">
    <source>
        <dbReference type="EMBL" id="KXS08883.1"/>
    </source>
</evidence>
<dbReference type="Proteomes" id="UP000070544">
    <property type="component" value="Unassembled WGS sequence"/>
</dbReference>
<keyword evidence="3" id="KW-0964">Secreted</keyword>
<name>A0A138ZXM1_GONPJ</name>
<dbReference type="EMBL" id="KQ965932">
    <property type="protein sequence ID" value="KXS08883.1"/>
    <property type="molecule type" value="Genomic_DNA"/>
</dbReference>
<evidence type="ECO:0000256" key="4">
    <source>
        <dbReference type="SAM" id="SignalP"/>
    </source>
</evidence>
<dbReference type="InterPro" id="IPR045379">
    <property type="entry name" value="Crinkler_N"/>
</dbReference>
<dbReference type="GO" id="GO:0043657">
    <property type="term" value="C:host cell"/>
    <property type="evidence" value="ECO:0007669"/>
    <property type="project" value="UniProtKB-SubCell"/>
</dbReference>